<feature type="signal peptide" evidence="1">
    <location>
        <begin position="1"/>
        <end position="24"/>
    </location>
</feature>
<dbReference type="InterPro" id="IPR000387">
    <property type="entry name" value="Tyr_Pase_dom"/>
</dbReference>
<evidence type="ECO:0000313" key="3">
    <source>
        <dbReference type="EMBL" id="SHJ15657.1"/>
    </source>
</evidence>
<dbReference type="PANTHER" id="PTHR37321:SF1">
    <property type="entry name" value="EXPORTED PROTEIN"/>
    <property type="match status" value="1"/>
</dbReference>
<evidence type="ECO:0000256" key="1">
    <source>
        <dbReference type="SAM" id="SignalP"/>
    </source>
</evidence>
<keyword evidence="1" id="KW-0732">Signal</keyword>
<dbReference type="InterPro" id="IPR025832">
    <property type="entry name" value="GxGYxYP_C"/>
</dbReference>
<dbReference type="SUPFAM" id="SSF52799">
    <property type="entry name" value="(Phosphotyrosine protein) phosphatases II"/>
    <property type="match status" value="1"/>
</dbReference>
<evidence type="ECO:0000313" key="4">
    <source>
        <dbReference type="Proteomes" id="UP000184442"/>
    </source>
</evidence>
<dbReference type="InterPro" id="IPR016130">
    <property type="entry name" value="Tyr_Pase_AS"/>
</dbReference>
<dbReference type="PROSITE" id="PS00383">
    <property type="entry name" value="TYR_PHOSPHATASE_1"/>
    <property type="match status" value="1"/>
</dbReference>
<organism evidence="3 4">
    <name type="scientific">Lutispora thermophila DSM 19022</name>
    <dbReference type="NCBI Taxonomy" id="1122184"/>
    <lineage>
        <taxon>Bacteria</taxon>
        <taxon>Bacillati</taxon>
        <taxon>Bacillota</taxon>
        <taxon>Clostridia</taxon>
        <taxon>Lutisporales</taxon>
        <taxon>Lutisporaceae</taxon>
        <taxon>Lutispora</taxon>
    </lineage>
</organism>
<dbReference type="InterPro" id="IPR032626">
    <property type="entry name" value="GxGYxYP_N_1st"/>
</dbReference>
<keyword evidence="4" id="KW-1185">Reference proteome</keyword>
<dbReference type="Gene3D" id="3.20.20.490">
    <property type="entry name" value="GxGYxYP glycoside hydrolase, C-terminal domain"/>
    <property type="match status" value="1"/>
</dbReference>
<gene>
    <name evidence="3" type="ORF">SAMN02745176_02585</name>
</gene>
<dbReference type="Pfam" id="PF16216">
    <property type="entry name" value="GxGYxYP_N"/>
    <property type="match status" value="1"/>
</dbReference>
<accession>A0A1M6H0E0</accession>
<feature type="domain" description="Tyrosine specific protein phosphatases" evidence="2">
    <location>
        <begin position="205"/>
        <end position="256"/>
    </location>
</feature>
<dbReference type="InterPro" id="IPR029021">
    <property type="entry name" value="Prot-tyrosine_phosphatase-like"/>
</dbReference>
<evidence type="ECO:0000259" key="2">
    <source>
        <dbReference type="PROSITE" id="PS50056"/>
    </source>
</evidence>
<dbReference type="Gene3D" id="3.30.70.1690">
    <property type="match status" value="1"/>
</dbReference>
<protein>
    <submittedName>
        <fullName evidence="3">Inositol hexakisphosphate</fullName>
    </submittedName>
</protein>
<dbReference type="EMBL" id="FQZS01000018">
    <property type="protein sequence ID" value="SHJ15657.1"/>
    <property type="molecule type" value="Genomic_DNA"/>
</dbReference>
<dbReference type="Gene3D" id="3.90.190.10">
    <property type="entry name" value="Protein tyrosine phosphatase superfamily"/>
    <property type="match status" value="1"/>
</dbReference>
<sequence length="832" mass="94999">MDKISKRMVSFLLISIMTISMVLFPDTAIEAQGIDEKKEVNLVVDSPGNVDALPKNFRKTTDLSIIKDNKSLNLTGLDKLNISGSQQFSMKNFPMLIDAIGTSLPITVVDLRQESHGFINEYSVSWADEKNSANLGLTRDQVLLDEVNKLNSIKLNTPISFYNHPKLTITPTKVQNEDNLVKSKGLSYLRVTVRDGGIPTDDMVDYFVDAIKAQPKNAWLHFHCKEGIGRTTTFMVMYDMMRNYKSASADEIIKRQLALANFKESTTQSFYNKERIGFLNQFYEYCKAHGNNFDVEWSQWKKAAANSAAFPFKLISDIFSSYMKNPVLPRSLYVVSLDSMTPSEKAMISSLQGIVNGCSVSQIYTLSSSHPDYKIWLEDLRDNYNVYYKIISDPWELISIYKDYINGYIIYGSKVQKDPSINNACSLASLTNAIVVEESLEDKVKSYGIEKMIGDCRNTDESWAYENLWDKGLNHSMVIQLSPDKAAPLRDYAIMTKSLVFYEDSVDETDLRSKVFSSMKGNAVCLGWGPDEFINVSTASKYGVAVVAADWSYNLTTLSAFPLKSIPKKPLPPVVKEDNVHYVTFLMSDGDNQQWNLGNNYSIYKWFGHPNRYKLNLGWTISPSLYYLAPTVFQLYYQGISNEEADNNFIVSPSGNGYIFPSKYDIRKLGSYINVLNSYMERVNQKYVAIIDDSSLYDVQLWDKFTAKPNIDGIFYLDYSRHDKYKGEILWSNDKPVVSCRDLLWNNITSEDELVKRINERVNAGETDITKTSAYTFVYVHVWSKGVNNVEEIVNRLKKNPKVRIVTPEMFMELIKNNVRHRERFSVSYLKT</sequence>
<feature type="chain" id="PRO_5039255646" evidence="1">
    <location>
        <begin position="25"/>
        <end position="832"/>
    </location>
</feature>
<dbReference type="InterPro" id="IPR048309">
    <property type="entry name" value="GxGYxYP_N_3rd"/>
</dbReference>
<dbReference type="Pfam" id="PF20957">
    <property type="entry name" value="GxGYxYP_N_2nd"/>
    <property type="match status" value="1"/>
</dbReference>
<dbReference type="InterPro" id="IPR038410">
    <property type="entry name" value="GxGYxYP_C_sf"/>
</dbReference>
<dbReference type="Pfam" id="PF20958">
    <property type="entry name" value="GxGYxYP_N_3rd"/>
    <property type="match status" value="1"/>
</dbReference>
<name>A0A1M6H0E0_9FIRM</name>
<dbReference type="RefSeq" id="WP_073026597.1">
    <property type="nucleotide sequence ID" value="NZ_FQZS01000018.1"/>
</dbReference>
<dbReference type="Pfam" id="PF14323">
    <property type="entry name" value="GxGYxYP_C"/>
    <property type="match status" value="1"/>
</dbReference>
<dbReference type="SMART" id="SM01301">
    <property type="entry name" value="PTPlike_phytase"/>
    <property type="match status" value="1"/>
</dbReference>
<reference evidence="3 4" key="1">
    <citation type="submission" date="2016-11" db="EMBL/GenBank/DDBJ databases">
        <authorList>
            <person name="Jaros S."/>
            <person name="Januszkiewicz K."/>
            <person name="Wedrychowicz H."/>
        </authorList>
    </citation>
    <scope>NUCLEOTIDE SEQUENCE [LARGE SCALE GENOMIC DNA]</scope>
    <source>
        <strain evidence="3 4">DSM 19022</strain>
    </source>
</reference>
<dbReference type="AlphaFoldDB" id="A0A1M6H0E0"/>
<dbReference type="Proteomes" id="UP000184442">
    <property type="component" value="Unassembled WGS sequence"/>
</dbReference>
<dbReference type="InterPro" id="IPR048310">
    <property type="entry name" value="GxGYxYP_N_2nd"/>
</dbReference>
<dbReference type="PANTHER" id="PTHR37321">
    <property type="entry name" value="EXPORTED PROTEIN-RELATED"/>
    <property type="match status" value="1"/>
</dbReference>
<proteinExistence type="predicted"/>
<dbReference type="STRING" id="1122184.SAMN02745176_02585"/>
<dbReference type="Pfam" id="PF14566">
    <property type="entry name" value="PTPlike_phytase"/>
    <property type="match status" value="1"/>
</dbReference>
<dbReference type="PROSITE" id="PS50056">
    <property type="entry name" value="TYR_PHOSPHATASE_2"/>
    <property type="match status" value="1"/>
</dbReference>